<dbReference type="RefSeq" id="WP_084948878.1">
    <property type="nucleotide sequence ID" value="NZ_NCVA01000041.1"/>
</dbReference>
<evidence type="ECO:0000256" key="2">
    <source>
        <dbReference type="ARBA" id="ARBA00022670"/>
    </source>
</evidence>
<dbReference type="GO" id="GO:0008236">
    <property type="term" value="F:serine-type peptidase activity"/>
    <property type="evidence" value="ECO:0007669"/>
    <property type="project" value="UniProtKB-KW"/>
</dbReference>
<dbReference type="InterPro" id="IPR005320">
    <property type="entry name" value="Peptidase_S51"/>
</dbReference>
<evidence type="ECO:0000256" key="4">
    <source>
        <dbReference type="ARBA" id="ARBA00022825"/>
    </source>
</evidence>
<evidence type="ECO:0000313" key="5">
    <source>
        <dbReference type="EMBL" id="ORO80825.1"/>
    </source>
</evidence>
<dbReference type="Gene3D" id="3.40.50.880">
    <property type="match status" value="1"/>
</dbReference>
<evidence type="ECO:0000256" key="3">
    <source>
        <dbReference type="ARBA" id="ARBA00022801"/>
    </source>
</evidence>
<dbReference type="PANTHER" id="PTHR20842">
    <property type="entry name" value="PROTEASE S51 ALPHA-ASPARTYL DIPEPTIDASE"/>
    <property type="match status" value="1"/>
</dbReference>
<name>A0A1X1J677_STROR</name>
<comment type="similarity">
    <text evidence="1">Belongs to the peptidase S51 family.</text>
</comment>
<keyword evidence="2" id="KW-0645">Protease</keyword>
<dbReference type="EMBL" id="NCVA01000041">
    <property type="protein sequence ID" value="ORO80825.1"/>
    <property type="molecule type" value="Genomic_DNA"/>
</dbReference>
<gene>
    <name evidence="5" type="ORF">B7705_07960</name>
</gene>
<evidence type="ECO:0000256" key="1">
    <source>
        <dbReference type="ARBA" id="ARBA00006534"/>
    </source>
</evidence>
<dbReference type="CDD" id="cd03129">
    <property type="entry name" value="GAT1_Peptidase_E_like"/>
    <property type="match status" value="1"/>
</dbReference>
<protein>
    <submittedName>
        <fullName evidence="5">Peptidase S51</fullName>
    </submittedName>
</protein>
<dbReference type="AlphaFoldDB" id="A0A1X1J677"/>
<accession>A0A1X1J677</accession>
<dbReference type="PANTHER" id="PTHR20842:SF0">
    <property type="entry name" value="ALPHA-ASPARTYL DIPEPTIDASE"/>
    <property type="match status" value="1"/>
</dbReference>
<dbReference type="Pfam" id="PF03575">
    <property type="entry name" value="Peptidase_S51"/>
    <property type="match status" value="1"/>
</dbReference>
<reference evidence="5 6" key="1">
    <citation type="journal article" date="2016" name="Eur. J. Clin. Microbiol. Infect. Dis.">
        <title>Whole genome sequencing as a tool for phylogenetic analysis of clinical strains of Mitis group streptococci.</title>
        <authorList>
            <person name="Rasmussen L.H."/>
            <person name="Dargis R."/>
            <person name="Hojholt K."/>
            <person name="Christensen J.J."/>
            <person name="Skovgaard O."/>
            <person name="Justesen U.S."/>
            <person name="Rosenvinge F.S."/>
            <person name="Moser C."/>
            <person name="Lukjancenko O."/>
            <person name="Rasmussen S."/>
            <person name="Nielsen X.C."/>
        </authorList>
    </citation>
    <scope>NUCLEOTIDE SEQUENCE [LARGE SCALE GENOMIC DNA]</scope>
    <source>
        <strain evidence="5 6">RH_13585_10</strain>
    </source>
</reference>
<dbReference type="eggNOG" id="COG3340">
    <property type="taxonomic scope" value="Bacteria"/>
</dbReference>
<keyword evidence="3" id="KW-0378">Hydrolase</keyword>
<evidence type="ECO:0000313" key="6">
    <source>
        <dbReference type="Proteomes" id="UP000193064"/>
    </source>
</evidence>
<organism evidence="5 6">
    <name type="scientific">Streptococcus oralis subsp. dentisani</name>
    <dbReference type="NCBI Taxonomy" id="1458253"/>
    <lineage>
        <taxon>Bacteria</taxon>
        <taxon>Bacillati</taxon>
        <taxon>Bacillota</taxon>
        <taxon>Bacilli</taxon>
        <taxon>Lactobacillales</taxon>
        <taxon>Streptococcaceae</taxon>
        <taxon>Streptococcus</taxon>
    </lineage>
</organism>
<keyword evidence="4" id="KW-0720">Serine protease</keyword>
<sequence>MKQLFLCSYFAGVKNLFRDYAKEKNLEKKVLFISTAGNKEDYTAYIDEAQQTFRDLGFEIEVLDIASCDRETAQAKIFQSKILYISGGNTFYLLQELKKKQLLSLIKEQIRDGLVYVGESAGAIITAKDIDYNKLMDDKTVATELSDTAGLDEVDFYILPHYGEEPFTDSSKKTFETYKNQLSLMRMNNSQAVIVNDKEIKVVSEQD</sequence>
<comment type="caution">
    <text evidence="5">The sequence shown here is derived from an EMBL/GenBank/DDBJ whole genome shotgun (WGS) entry which is preliminary data.</text>
</comment>
<dbReference type="SUPFAM" id="SSF52317">
    <property type="entry name" value="Class I glutamine amidotransferase-like"/>
    <property type="match status" value="1"/>
</dbReference>
<dbReference type="Proteomes" id="UP000193064">
    <property type="component" value="Unassembled WGS sequence"/>
</dbReference>
<proteinExistence type="inferred from homology"/>
<dbReference type="GO" id="GO:0006508">
    <property type="term" value="P:proteolysis"/>
    <property type="evidence" value="ECO:0007669"/>
    <property type="project" value="UniProtKB-KW"/>
</dbReference>
<dbReference type="InterPro" id="IPR029062">
    <property type="entry name" value="Class_I_gatase-like"/>
</dbReference>